<dbReference type="InterPro" id="IPR011400">
    <property type="entry name" value="EIF3B"/>
</dbReference>
<organism evidence="7 8">
    <name type="scientific">Liquidambar formosana</name>
    <name type="common">Formosan gum</name>
    <dbReference type="NCBI Taxonomy" id="63359"/>
    <lineage>
        <taxon>Eukaryota</taxon>
        <taxon>Viridiplantae</taxon>
        <taxon>Streptophyta</taxon>
        <taxon>Embryophyta</taxon>
        <taxon>Tracheophyta</taxon>
        <taxon>Spermatophyta</taxon>
        <taxon>Magnoliopsida</taxon>
        <taxon>eudicotyledons</taxon>
        <taxon>Gunneridae</taxon>
        <taxon>Pentapetalae</taxon>
        <taxon>Saxifragales</taxon>
        <taxon>Altingiaceae</taxon>
        <taxon>Liquidambar</taxon>
    </lineage>
</organism>
<dbReference type="GO" id="GO:0003743">
    <property type="term" value="F:translation initiation factor activity"/>
    <property type="evidence" value="ECO:0007669"/>
    <property type="project" value="UniProtKB-KW"/>
</dbReference>
<dbReference type="InterPro" id="IPR015943">
    <property type="entry name" value="WD40/YVTN_repeat-like_dom_sf"/>
</dbReference>
<dbReference type="AlphaFoldDB" id="A0AAP0NC17"/>
<keyword evidence="8" id="KW-1185">Reference proteome</keyword>
<name>A0AAP0NC17_LIQFO</name>
<protein>
    <recommendedName>
        <fullName evidence="5">Translation initiation factor beta propellor-like domain-containing protein</fullName>
    </recommendedName>
</protein>
<comment type="caution">
    <text evidence="7">The sequence shown here is derived from an EMBL/GenBank/DDBJ whole genome shotgun (WGS) entry which is preliminary data.</text>
</comment>
<dbReference type="EMBL" id="JBBPBK010000015">
    <property type="protein sequence ID" value="KAK9269021.1"/>
    <property type="molecule type" value="Genomic_DNA"/>
</dbReference>
<dbReference type="GO" id="GO:0005852">
    <property type="term" value="C:eukaryotic translation initiation factor 3 complex"/>
    <property type="evidence" value="ECO:0007669"/>
    <property type="project" value="InterPro"/>
</dbReference>
<keyword evidence="1" id="KW-0963">Cytoplasm</keyword>
<dbReference type="GO" id="GO:0031369">
    <property type="term" value="F:translation initiation factor binding"/>
    <property type="evidence" value="ECO:0007669"/>
    <property type="project" value="InterPro"/>
</dbReference>
<proteinExistence type="predicted"/>
<dbReference type="EMBL" id="JBBPBK010000015">
    <property type="protein sequence ID" value="KAK9269437.1"/>
    <property type="molecule type" value="Genomic_DNA"/>
</dbReference>
<reference evidence="7" key="2">
    <citation type="submission" date="2024-04" db="EMBL/GenBank/DDBJ databases">
        <authorList>
            <person name="Xu W."/>
            <person name="Ren C."/>
        </authorList>
    </citation>
    <scope>NUCLEOTIDE SEQUENCE</scope>
    <source>
        <strain evidence="7">Hangzhou</strain>
        <tissue evidence="7">Leaves</tissue>
    </source>
</reference>
<gene>
    <name evidence="6" type="ORF">L1049_000789</name>
    <name evidence="7" type="ORF">L1049_001211</name>
</gene>
<dbReference type="Gene3D" id="2.130.10.10">
    <property type="entry name" value="YVTN repeat-like/Quinoprotein amine dehydrogenase"/>
    <property type="match status" value="1"/>
</dbReference>
<evidence type="ECO:0000313" key="6">
    <source>
        <dbReference type="EMBL" id="KAK9269021.1"/>
    </source>
</evidence>
<dbReference type="Proteomes" id="UP001415857">
    <property type="component" value="Unassembled WGS sequence"/>
</dbReference>
<dbReference type="InterPro" id="IPR013979">
    <property type="entry name" value="TIF_beta_prop-like"/>
</dbReference>
<dbReference type="PANTHER" id="PTHR14068">
    <property type="entry name" value="EUKARYOTIC TRANSLATION INITIATION FACTOR 3 EIF3 -RELATED"/>
    <property type="match status" value="1"/>
</dbReference>
<dbReference type="Pfam" id="PF08662">
    <property type="entry name" value="eIF2A"/>
    <property type="match status" value="1"/>
</dbReference>
<evidence type="ECO:0000313" key="8">
    <source>
        <dbReference type="Proteomes" id="UP001415857"/>
    </source>
</evidence>
<dbReference type="PANTHER" id="PTHR14068:SF0">
    <property type="entry name" value="EUKARYOTIC TRANSLATION INITIATION FACTOR 3 SUBUNIT B"/>
    <property type="match status" value="1"/>
</dbReference>
<keyword evidence="3" id="KW-0694">RNA-binding</keyword>
<evidence type="ECO:0000313" key="7">
    <source>
        <dbReference type="EMBL" id="KAK9269437.1"/>
    </source>
</evidence>
<feature type="domain" description="Translation initiation factor beta propellor-like" evidence="5">
    <location>
        <begin position="121"/>
        <end position="311"/>
    </location>
</feature>
<evidence type="ECO:0000256" key="3">
    <source>
        <dbReference type="ARBA" id="ARBA00022884"/>
    </source>
</evidence>
<evidence type="ECO:0000259" key="5">
    <source>
        <dbReference type="Pfam" id="PF08662"/>
    </source>
</evidence>
<sequence>MLKIFDLRTGELKINFWGSGHEFATGDNAGISGVSWPVVRWSGINDDIYFSRIEKNVISIYETKTFAPIDGKPLRVENVLDFSWSPVDPILALFVSAHDSASQSSGVTLIKIPSKEELKHKNLFNLSDCKIYWHSEGDYLAVIFKPFPETNTSKYTAFAFFKIKKPGIPIEDFELENKNDNIIAFAWEPKGDRFAIIHGMSQKPDISFYSMRSAQDKAGVSKLITLKGMQANTLFWSPVGRFIVLAGYGGFSGQLNFYDVDALETLATDQFEAKNIEWSPSGRYLATLGSLSTEMGKGIKIWSFCGKLLYQIPRIGVSQKTMVTMACRQWWTTTNWLLEVMAYLEIYGDNGLQATMEDDELAT</sequence>
<reference evidence="7 8" key="1">
    <citation type="journal article" date="2024" name="Plant J.">
        <title>Genome sequences and population genomics reveal climatic adaptation and genomic divergence between two closely related sweetgum species.</title>
        <authorList>
            <person name="Xu W.Q."/>
            <person name="Ren C.Q."/>
            <person name="Zhang X.Y."/>
            <person name="Comes H.P."/>
            <person name="Liu X.H."/>
            <person name="Li Y.G."/>
            <person name="Kettle C.J."/>
            <person name="Jalonen R."/>
            <person name="Gaisberger H."/>
            <person name="Ma Y.Z."/>
            <person name="Qiu Y.X."/>
        </authorList>
    </citation>
    <scope>NUCLEOTIDE SEQUENCE [LARGE SCALE GENOMIC DNA]</scope>
    <source>
        <strain evidence="7">Hangzhou</strain>
    </source>
</reference>
<evidence type="ECO:0000256" key="1">
    <source>
        <dbReference type="ARBA" id="ARBA00022490"/>
    </source>
</evidence>
<keyword evidence="4" id="KW-0648">Protein biosynthesis</keyword>
<keyword evidence="2" id="KW-0396">Initiation factor</keyword>
<accession>A0AAP0NC17</accession>
<dbReference type="SUPFAM" id="SSF69322">
    <property type="entry name" value="Tricorn protease domain 2"/>
    <property type="match status" value="1"/>
</dbReference>
<dbReference type="GO" id="GO:0003723">
    <property type="term" value="F:RNA binding"/>
    <property type="evidence" value="ECO:0007669"/>
    <property type="project" value="UniProtKB-KW"/>
</dbReference>
<evidence type="ECO:0000256" key="2">
    <source>
        <dbReference type="ARBA" id="ARBA00022540"/>
    </source>
</evidence>
<evidence type="ECO:0000256" key="4">
    <source>
        <dbReference type="ARBA" id="ARBA00022917"/>
    </source>
</evidence>